<accession>A0ABN2MI62</accession>
<dbReference type="Gene3D" id="3.40.47.10">
    <property type="match status" value="1"/>
</dbReference>
<dbReference type="PIRSF" id="PIRSF000429">
    <property type="entry name" value="Ac-CoA_Ac_transf"/>
    <property type="match status" value="1"/>
</dbReference>
<gene>
    <name evidence="13" type="ORF">GCM10009836_02040</name>
</gene>
<keyword evidence="8 10" id="KW-0012">Acyltransferase</keyword>
<dbReference type="Pfam" id="PF02803">
    <property type="entry name" value="Thiolase_C"/>
    <property type="match status" value="1"/>
</dbReference>
<protein>
    <recommendedName>
        <fullName evidence="9">acetyl-CoA C-acyltransferase</fullName>
        <ecNumber evidence="9">2.3.1.16</ecNumber>
    </recommendedName>
</protein>
<feature type="domain" description="Thiolase N-terminal" evidence="11">
    <location>
        <begin position="5"/>
        <end position="269"/>
    </location>
</feature>
<dbReference type="InterPro" id="IPR020617">
    <property type="entry name" value="Thiolase_C"/>
</dbReference>
<evidence type="ECO:0000256" key="3">
    <source>
        <dbReference type="ARBA" id="ARBA00022679"/>
    </source>
</evidence>
<feature type="domain" description="Thiolase C-terminal" evidence="12">
    <location>
        <begin position="278"/>
        <end position="398"/>
    </location>
</feature>
<evidence type="ECO:0000256" key="7">
    <source>
        <dbReference type="ARBA" id="ARBA00023140"/>
    </source>
</evidence>
<sequence length="400" mass="42179">MREAVVVSVARTPIGKAYRGAFNDTQAQELAGHVVRAVVDRAGVDPAEIDDVVLGCAIQQGSQSLMIGRQAALRAGLPVTVPGMSLDRGCSSGLMAVSAASKSIVADGVDVVVAGGVESISLVQNEHQNAFRTEDPYLVERVPALYMSMLETAEIVAKRYGVGREEQDRLAAVSHERAAAARGSGAFDAEIVPLTVEKVVRDKQTGEEHRETVTLLHDEGIRADTTPEGLARLAPVFRGGQQIAEGGYVTAGNASQLSDGAAALLLMSAEEAQRRNLEPLGACRGVAVAGCEPDEMGIGPVYAVPKLLERHGLTVDDIDLWELNEAFASQAVFCQQKLGIPEERMNVDGGSIALGHPYGMTGARLSGHILLEGRRRGARWGVVTMCVGTGMGAAGLFEIF</sequence>
<evidence type="ECO:0000259" key="12">
    <source>
        <dbReference type="Pfam" id="PF02803"/>
    </source>
</evidence>
<keyword evidence="3 10" id="KW-0808">Transferase</keyword>
<dbReference type="PROSITE" id="PS00099">
    <property type="entry name" value="THIOLASE_3"/>
    <property type="match status" value="1"/>
</dbReference>
<keyword evidence="4" id="KW-0276">Fatty acid metabolism</keyword>
<evidence type="ECO:0000256" key="5">
    <source>
        <dbReference type="ARBA" id="ARBA00022946"/>
    </source>
</evidence>
<comment type="caution">
    <text evidence="13">The sequence shown here is derived from an EMBL/GenBank/DDBJ whole genome shotgun (WGS) entry which is preliminary data.</text>
</comment>
<dbReference type="PANTHER" id="PTHR43853">
    <property type="entry name" value="3-KETOACYL-COA THIOLASE, PEROXISOMAL"/>
    <property type="match status" value="1"/>
</dbReference>
<evidence type="ECO:0000313" key="13">
    <source>
        <dbReference type="EMBL" id="GAA1827914.1"/>
    </source>
</evidence>
<evidence type="ECO:0000256" key="4">
    <source>
        <dbReference type="ARBA" id="ARBA00022832"/>
    </source>
</evidence>
<keyword evidence="14" id="KW-1185">Reference proteome</keyword>
<evidence type="ECO:0000259" key="11">
    <source>
        <dbReference type="Pfam" id="PF00108"/>
    </source>
</evidence>
<dbReference type="InterPro" id="IPR020616">
    <property type="entry name" value="Thiolase_N"/>
</dbReference>
<dbReference type="Proteomes" id="UP001500449">
    <property type="component" value="Unassembled WGS sequence"/>
</dbReference>
<comment type="similarity">
    <text evidence="2 10">Belongs to the thiolase-like superfamily. Thiolase family.</text>
</comment>
<keyword evidence="5" id="KW-0809">Transit peptide</keyword>
<dbReference type="InterPro" id="IPR020613">
    <property type="entry name" value="Thiolase_CS"/>
</dbReference>
<dbReference type="PROSITE" id="PS00737">
    <property type="entry name" value="THIOLASE_2"/>
    <property type="match status" value="1"/>
</dbReference>
<evidence type="ECO:0000256" key="1">
    <source>
        <dbReference type="ARBA" id="ARBA00004275"/>
    </source>
</evidence>
<proteinExistence type="inferred from homology"/>
<dbReference type="InterPro" id="IPR016039">
    <property type="entry name" value="Thiolase-like"/>
</dbReference>
<keyword evidence="6" id="KW-0443">Lipid metabolism</keyword>
<dbReference type="InterPro" id="IPR020610">
    <property type="entry name" value="Thiolase_AS"/>
</dbReference>
<dbReference type="NCBIfam" id="TIGR01930">
    <property type="entry name" value="AcCoA-C-Actrans"/>
    <property type="match status" value="1"/>
</dbReference>
<evidence type="ECO:0000256" key="8">
    <source>
        <dbReference type="ARBA" id="ARBA00023315"/>
    </source>
</evidence>
<dbReference type="InterPro" id="IPR002155">
    <property type="entry name" value="Thiolase"/>
</dbReference>
<evidence type="ECO:0000256" key="10">
    <source>
        <dbReference type="RuleBase" id="RU003557"/>
    </source>
</evidence>
<evidence type="ECO:0000313" key="14">
    <source>
        <dbReference type="Proteomes" id="UP001500449"/>
    </source>
</evidence>
<dbReference type="Pfam" id="PF00108">
    <property type="entry name" value="Thiolase_N"/>
    <property type="match status" value="1"/>
</dbReference>
<dbReference type="PANTHER" id="PTHR43853:SF8">
    <property type="entry name" value="3-KETOACYL-COA THIOLASE, PEROXISOMAL"/>
    <property type="match status" value="1"/>
</dbReference>
<evidence type="ECO:0000256" key="9">
    <source>
        <dbReference type="ARBA" id="ARBA00024073"/>
    </source>
</evidence>
<comment type="subcellular location">
    <subcellularLocation>
        <location evidence="1">Peroxisome</location>
    </subcellularLocation>
</comment>
<dbReference type="SUPFAM" id="SSF53901">
    <property type="entry name" value="Thiolase-like"/>
    <property type="match status" value="2"/>
</dbReference>
<evidence type="ECO:0000256" key="6">
    <source>
        <dbReference type="ARBA" id="ARBA00023098"/>
    </source>
</evidence>
<dbReference type="EC" id="2.3.1.16" evidence="9"/>
<dbReference type="InterPro" id="IPR050215">
    <property type="entry name" value="Thiolase-like_sf_Thiolase"/>
</dbReference>
<keyword evidence="7" id="KW-0576">Peroxisome</keyword>
<evidence type="ECO:0000256" key="2">
    <source>
        <dbReference type="ARBA" id="ARBA00010982"/>
    </source>
</evidence>
<organism evidence="13 14">
    <name type="scientific">Pseudonocardia ailaonensis</name>
    <dbReference type="NCBI Taxonomy" id="367279"/>
    <lineage>
        <taxon>Bacteria</taxon>
        <taxon>Bacillati</taxon>
        <taxon>Actinomycetota</taxon>
        <taxon>Actinomycetes</taxon>
        <taxon>Pseudonocardiales</taxon>
        <taxon>Pseudonocardiaceae</taxon>
        <taxon>Pseudonocardia</taxon>
    </lineage>
</organism>
<dbReference type="CDD" id="cd00751">
    <property type="entry name" value="thiolase"/>
    <property type="match status" value="1"/>
</dbReference>
<reference evidence="13 14" key="1">
    <citation type="journal article" date="2019" name="Int. J. Syst. Evol. Microbiol.">
        <title>The Global Catalogue of Microorganisms (GCM) 10K type strain sequencing project: providing services to taxonomists for standard genome sequencing and annotation.</title>
        <authorList>
            <consortium name="The Broad Institute Genomics Platform"/>
            <consortium name="The Broad Institute Genome Sequencing Center for Infectious Disease"/>
            <person name="Wu L."/>
            <person name="Ma J."/>
        </authorList>
    </citation>
    <scope>NUCLEOTIDE SEQUENCE [LARGE SCALE GENOMIC DNA]</scope>
    <source>
        <strain evidence="13 14">JCM 16009</strain>
    </source>
</reference>
<dbReference type="RefSeq" id="WP_344411579.1">
    <property type="nucleotide sequence ID" value="NZ_BAAAQK010000001.1"/>
</dbReference>
<dbReference type="EMBL" id="BAAAQK010000001">
    <property type="protein sequence ID" value="GAA1827914.1"/>
    <property type="molecule type" value="Genomic_DNA"/>
</dbReference>
<name>A0ABN2MI62_9PSEU</name>